<dbReference type="AlphaFoldDB" id="A0A317C371"/>
<protein>
    <submittedName>
        <fullName evidence="2">Bifunctional pyr operon transcriptional regulator/uracil phosphoribosyltransferase PyrR</fullName>
    </submittedName>
</protein>
<keyword evidence="2" id="KW-0808">Transferase</keyword>
<feature type="domain" description="Phosphoribosyltransferase" evidence="1">
    <location>
        <begin position="22"/>
        <end position="147"/>
    </location>
</feature>
<dbReference type="InterPro" id="IPR000836">
    <property type="entry name" value="PRTase_dom"/>
</dbReference>
<dbReference type="SUPFAM" id="SSF53271">
    <property type="entry name" value="PRTase-like"/>
    <property type="match status" value="1"/>
</dbReference>
<dbReference type="Gene3D" id="3.40.50.2020">
    <property type="match status" value="1"/>
</dbReference>
<dbReference type="Proteomes" id="UP000245539">
    <property type="component" value="Unassembled WGS sequence"/>
</dbReference>
<evidence type="ECO:0000313" key="2">
    <source>
        <dbReference type="EMBL" id="PWQ93074.1"/>
    </source>
</evidence>
<dbReference type="OrthoDB" id="9802227at2"/>
<dbReference type="CDD" id="cd06223">
    <property type="entry name" value="PRTases_typeI"/>
    <property type="match status" value="1"/>
</dbReference>
<name>A0A317C371_9GAMM</name>
<dbReference type="InterPro" id="IPR050137">
    <property type="entry name" value="PyrR_bifunctional"/>
</dbReference>
<evidence type="ECO:0000313" key="3">
    <source>
        <dbReference type="Proteomes" id="UP000245539"/>
    </source>
</evidence>
<dbReference type="EMBL" id="QGKM01000069">
    <property type="protein sequence ID" value="PWQ93074.1"/>
    <property type="molecule type" value="Genomic_DNA"/>
</dbReference>
<dbReference type="RefSeq" id="WP_109839146.1">
    <property type="nucleotide sequence ID" value="NZ_QGKM01000069.1"/>
</dbReference>
<dbReference type="InterPro" id="IPR029057">
    <property type="entry name" value="PRTase-like"/>
</dbReference>
<dbReference type="PANTHER" id="PTHR11608">
    <property type="entry name" value="BIFUNCTIONAL PROTEIN PYRR"/>
    <property type="match status" value="1"/>
</dbReference>
<sequence>MEYDNKRVDALLLKMQSDLEAHIKAANISNPMMVGIHSGGVLVAQRLHEAMAIEDTLGELNSGFYRDDFSSNGLSAQMKPSLMPLSVEDRHIILVDDVLYTGRTIRAAMNELFDYGRPASITLVVLIDRCHRELPIEAQVVGVKHELGPDQYLQVSGPDQLAMSIIQREQH</sequence>
<reference evidence="2 3" key="1">
    <citation type="submission" date="2018-05" db="EMBL/GenBank/DDBJ databases">
        <title>Leucothrix arctica sp. nov., isolated from Arctic seawater.</title>
        <authorList>
            <person name="Choi A."/>
            <person name="Baek K."/>
        </authorList>
    </citation>
    <scope>NUCLEOTIDE SEQUENCE [LARGE SCALE GENOMIC DNA]</scope>
    <source>
        <strain evidence="2 3">JCM 18388</strain>
    </source>
</reference>
<organism evidence="2 3">
    <name type="scientific">Leucothrix pacifica</name>
    <dbReference type="NCBI Taxonomy" id="1247513"/>
    <lineage>
        <taxon>Bacteria</taxon>
        <taxon>Pseudomonadati</taxon>
        <taxon>Pseudomonadota</taxon>
        <taxon>Gammaproteobacteria</taxon>
        <taxon>Thiotrichales</taxon>
        <taxon>Thiotrichaceae</taxon>
        <taxon>Leucothrix</taxon>
    </lineage>
</organism>
<keyword evidence="3" id="KW-1185">Reference proteome</keyword>
<accession>A0A317C371</accession>
<dbReference type="GO" id="GO:0016757">
    <property type="term" value="F:glycosyltransferase activity"/>
    <property type="evidence" value="ECO:0007669"/>
    <property type="project" value="UniProtKB-KW"/>
</dbReference>
<keyword evidence="2" id="KW-0328">Glycosyltransferase</keyword>
<dbReference type="Pfam" id="PF00156">
    <property type="entry name" value="Pribosyltran"/>
    <property type="match status" value="1"/>
</dbReference>
<evidence type="ECO:0000259" key="1">
    <source>
        <dbReference type="Pfam" id="PF00156"/>
    </source>
</evidence>
<dbReference type="PANTHER" id="PTHR11608:SF0">
    <property type="entry name" value="BIFUNCTIONAL PROTEIN PYRR"/>
    <property type="match status" value="1"/>
</dbReference>
<proteinExistence type="predicted"/>
<comment type="caution">
    <text evidence="2">The sequence shown here is derived from an EMBL/GenBank/DDBJ whole genome shotgun (WGS) entry which is preliminary data.</text>
</comment>
<dbReference type="NCBIfam" id="NF003545">
    <property type="entry name" value="PRK05205.1-1"/>
    <property type="match status" value="1"/>
</dbReference>
<gene>
    <name evidence="2" type="ORF">DKW60_18495</name>
</gene>